<dbReference type="PANTHER" id="PTHR30006:SF2">
    <property type="entry name" value="ABC TRANSPORTER SUBSTRATE-BINDING PROTEIN"/>
    <property type="match status" value="1"/>
</dbReference>
<keyword evidence="1 2" id="KW-0732">Signal</keyword>
<dbReference type="OrthoDB" id="124329at2759"/>
<organism evidence="3 4">
    <name type="scientific">Moelleriella libera RCEF 2490</name>
    <dbReference type="NCBI Taxonomy" id="1081109"/>
    <lineage>
        <taxon>Eukaryota</taxon>
        <taxon>Fungi</taxon>
        <taxon>Dikarya</taxon>
        <taxon>Ascomycota</taxon>
        <taxon>Pezizomycotina</taxon>
        <taxon>Sordariomycetes</taxon>
        <taxon>Hypocreomycetidae</taxon>
        <taxon>Hypocreales</taxon>
        <taxon>Clavicipitaceae</taxon>
        <taxon>Moelleriella</taxon>
    </lineage>
</organism>
<keyword evidence="4" id="KW-1185">Reference proteome</keyword>
<protein>
    <submittedName>
        <fullName evidence="3">ABC-type Fe3+ transport system</fullName>
    </submittedName>
</protein>
<sequence>MFSLITAALVIGQGLTANALACRQEAQAAPGGMIRENRTLDQIHAAALEEGGGRGTVVLWHGGDEKDQMDFIKKAFETRFKNMTLDLTVDLSKYHDGRVDRQLAEKKVTVDSVMLQTVHDFPRWAKQGALLNYAPLGWDKIDPELKDASSAYWYGLEFLSWHSVANTKKAGNVSLTRFADYIKPEFKDKLVLTYPNDDDAVLYAFDLIVQKLGVQWFEKLLAQKPTWVRGTATPLTMMMKGDNKLAASFTTTPGAFGMNGTTSVFPEDADWVSWAQRGAIMKDAPHKEGAKLLHSFMLDPEFQRSTYGWSVRTDVKPANGLPDRKSLKNTNTPRFNKWMEDRANVERLRFWYEDRIGAAQGKSPLEDGI</sequence>
<dbReference type="PANTHER" id="PTHR30006">
    <property type="entry name" value="THIAMINE-BINDING PERIPLASMIC PROTEIN-RELATED"/>
    <property type="match status" value="1"/>
</dbReference>
<reference evidence="3 4" key="1">
    <citation type="journal article" date="2016" name="Genome Biol. Evol.">
        <title>Divergent and convergent evolution of fungal pathogenicity.</title>
        <authorList>
            <person name="Shang Y."/>
            <person name="Xiao G."/>
            <person name="Zheng P."/>
            <person name="Cen K."/>
            <person name="Zhan S."/>
            <person name="Wang C."/>
        </authorList>
    </citation>
    <scope>NUCLEOTIDE SEQUENCE [LARGE SCALE GENOMIC DNA]</scope>
    <source>
        <strain evidence="3 4">RCEF 2490</strain>
    </source>
</reference>
<gene>
    <name evidence="3" type="ORF">AAL_02944</name>
</gene>
<dbReference type="SMR" id="A0A168E549"/>
<dbReference type="Gene3D" id="3.40.190.10">
    <property type="entry name" value="Periplasmic binding protein-like II"/>
    <property type="match status" value="2"/>
</dbReference>
<evidence type="ECO:0000313" key="4">
    <source>
        <dbReference type="Proteomes" id="UP000078544"/>
    </source>
</evidence>
<dbReference type="Proteomes" id="UP000078544">
    <property type="component" value="Unassembled WGS sequence"/>
</dbReference>
<accession>A0A168E549</accession>
<name>A0A168E549_9HYPO</name>
<comment type="caution">
    <text evidence="3">The sequence shown here is derived from an EMBL/GenBank/DDBJ whole genome shotgun (WGS) entry which is preliminary data.</text>
</comment>
<feature type="signal peptide" evidence="2">
    <location>
        <begin position="1"/>
        <end position="21"/>
    </location>
</feature>
<evidence type="ECO:0000256" key="2">
    <source>
        <dbReference type="SAM" id="SignalP"/>
    </source>
</evidence>
<feature type="chain" id="PRO_5007896438" evidence="2">
    <location>
        <begin position="22"/>
        <end position="369"/>
    </location>
</feature>
<dbReference type="SUPFAM" id="SSF53850">
    <property type="entry name" value="Periplasmic binding protein-like II"/>
    <property type="match status" value="1"/>
</dbReference>
<dbReference type="STRING" id="1081109.A0A168E549"/>
<dbReference type="AlphaFoldDB" id="A0A168E549"/>
<evidence type="ECO:0000256" key="1">
    <source>
        <dbReference type="ARBA" id="ARBA00022729"/>
    </source>
</evidence>
<dbReference type="EMBL" id="AZGY01000005">
    <property type="protein sequence ID" value="KZZ98426.1"/>
    <property type="molecule type" value="Genomic_DNA"/>
</dbReference>
<proteinExistence type="predicted"/>
<evidence type="ECO:0000313" key="3">
    <source>
        <dbReference type="EMBL" id="KZZ98426.1"/>
    </source>
</evidence>